<dbReference type="Pfam" id="PF01695">
    <property type="entry name" value="IstB_IS21"/>
    <property type="match status" value="1"/>
</dbReference>
<organism evidence="2 3">
    <name type="scientific">Staphylococcus pragensis</name>
    <dbReference type="NCBI Taxonomy" id="1611836"/>
    <lineage>
        <taxon>Bacteria</taxon>
        <taxon>Bacillati</taxon>
        <taxon>Bacillota</taxon>
        <taxon>Bacilli</taxon>
        <taxon>Bacillales</taxon>
        <taxon>Staphylococcaceae</taxon>
        <taxon>Staphylococcus</taxon>
    </lineage>
</organism>
<keyword evidence="3" id="KW-1185">Reference proteome</keyword>
<dbReference type="SMART" id="SM00382">
    <property type="entry name" value="AAA"/>
    <property type="match status" value="1"/>
</dbReference>
<protein>
    <submittedName>
        <fullName evidence="2">DNA replication protein DnaC</fullName>
    </submittedName>
</protein>
<dbReference type="SUPFAM" id="SSF52540">
    <property type="entry name" value="P-loop containing nucleoside triphosphate hydrolases"/>
    <property type="match status" value="1"/>
</dbReference>
<dbReference type="AlphaFoldDB" id="A0A4Z1BFS0"/>
<evidence type="ECO:0000313" key="3">
    <source>
        <dbReference type="Proteomes" id="UP000297459"/>
    </source>
</evidence>
<reference evidence="2 3" key="1">
    <citation type="submission" date="2019-04" db="EMBL/GenBank/DDBJ databases">
        <title>Genomic characterization of Staphylococcus petrasii strains.</title>
        <authorList>
            <person name="Vrbovska V."/>
            <person name="Kovarovic V."/>
            <person name="Maslanova I."/>
            <person name="Indrakova A."/>
            <person name="Petras P."/>
            <person name="Sedo O."/>
            <person name="Svec P."/>
            <person name="Fisarova L."/>
            <person name="Sedlacek I."/>
            <person name="Doskar J."/>
            <person name="Pantucek R."/>
        </authorList>
    </citation>
    <scope>NUCLEOTIDE SEQUENCE [LARGE SCALE GENOMIC DNA]</scope>
    <source>
        <strain evidence="2 3">CCM 8529</strain>
    </source>
</reference>
<dbReference type="InterPro" id="IPR027417">
    <property type="entry name" value="P-loop_NTPase"/>
</dbReference>
<evidence type="ECO:0000259" key="1">
    <source>
        <dbReference type="SMART" id="SM00382"/>
    </source>
</evidence>
<dbReference type="CDD" id="cd00009">
    <property type="entry name" value="AAA"/>
    <property type="match status" value="1"/>
</dbReference>
<accession>A0A4Z1BFS0</accession>
<dbReference type="InterPro" id="IPR003593">
    <property type="entry name" value="AAA+_ATPase"/>
</dbReference>
<dbReference type="GO" id="GO:0006260">
    <property type="term" value="P:DNA replication"/>
    <property type="evidence" value="ECO:0007669"/>
    <property type="project" value="TreeGrafter"/>
</dbReference>
<dbReference type="Proteomes" id="UP000297459">
    <property type="component" value="Unassembled WGS sequence"/>
</dbReference>
<dbReference type="EMBL" id="SRPJ01000002">
    <property type="protein sequence ID" value="TGN27704.1"/>
    <property type="molecule type" value="Genomic_DNA"/>
</dbReference>
<dbReference type="PANTHER" id="PTHR30050:SF4">
    <property type="entry name" value="ATP-BINDING PROTEIN RV3427C IN INSERTION SEQUENCE-RELATED"/>
    <property type="match status" value="1"/>
</dbReference>
<dbReference type="RefSeq" id="WP_126565777.1">
    <property type="nucleotide sequence ID" value="NZ_BMCY01000002.1"/>
</dbReference>
<gene>
    <name evidence="2" type="ORF">E2558_07595</name>
</gene>
<feature type="domain" description="AAA+ ATPase" evidence="1">
    <location>
        <begin position="118"/>
        <end position="247"/>
    </location>
</feature>
<dbReference type="PANTHER" id="PTHR30050">
    <property type="entry name" value="CHROMOSOMAL REPLICATION INITIATOR PROTEIN DNAA"/>
    <property type="match status" value="1"/>
</dbReference>
<dbReference type="InterPro" id="IPR002611">
    <property type="entry name" value="IstB_ATP-bd"/>
</dbReference>
<evidence type="ECO:0000313" key="2">
    <source>
        <dbReference type="EMBL" id="TGN27704.1"/>
    </source>
</evidence>
<name>A0A4Z1BFS0_9STAP</name>
<comment type="caution">
    <text evidence="2">The sequence shown here is derived from an EMBL/GenBank/DDBJ whole genome shotgun (WGS) entry which is preliminary data.</text>
</comment>
<sequence>MKSITDIDLMKKLHNKVIDMQLDLKCSRCGNRYDYYKFDNGQEERIGCDCFMIEKAKESTSNYKAKQKRLDIERVFKQSMLNDDLLKAHFDNYKPTNSELLEAKQIMQKYAANFSLDNPTSLLLHGTYGIGKSHLAMSIVKEVKKKGYTALFIDVTELITAYRDTYTKTSDVTEKQLDQLIKDVDLLVIDDYGTSLTNYGLSKMFNVANLRTGKHNIITTNNTARELTLIKDSKKIFSRLMKNTQILKMHGADYRLKDFHS</sequence>
<proteinExistence type="predicted"/>
<dbReference type="Gene3D" id="3.40.50.300">
    <property type="entry name" value="P-loop containing nucleotide triphosphate hydrolases"/>
    <property type="match status" value="1"/>
</dbReference>
<dbReference type="GO" id="GO:0005524">
    <property type="term" value="F:ATP binding"/>
    <property type="evidence" value="ECO:0007669"/>
    <property type="project" value="InterPro"/>
</dbReference>